<gene>
    <name evidence="2" type="ORF">D4764_17G0004030</name>
</gene>
<dbReference type="Proteomes" id="UP000324091">
    <property type="component" value="Chromosome 17"/>
</dbReference>
<feature type="region of interest" description="Disordered" evidence="1">
    <location>
        <begin position="54"/>
        <end position="79"/>
    </location>
</feature>
<protein>
    <submittedName>
        <fullName evidence="2">Uncharacterized protein</fullName>
    </submittedName>
</protein>
<keyword evidence="3" id="KW-1185">Reference proteome</keyword>
<evidence type="ECO:0000313" key="2">
    <source>
        <dbReference type="EMBL" id="TWW70920.1"/>
    </source>
</evidence>
<organism evidence="2 3">
    <name type="scientific">Takifugu flavidus</name>
    <name type="common">sansaifugu</name>
    <dbReference type="NCBI Taxonomy" id="433684"/>
    <lineage>
        <taxon>Eukaryota</taxon>
        <taxon>Metazoa</taxon>
        <taxon>Chordata</taxon>
        <taxon>Craniata</taxon>
        <taxon>Vertebrata</taxon>
        <taxon>Euteleostomi</taxon>
        <taxon>Actinopterygii</taxon>
        <taxon>Neopterygii</taxon>
        <taxon>Teleostei</taxon>
        <taxon>Neoteleostei</taxon>
        <taxon>Acanthomorphata</taxon>
        <taxon>Eupercaria</taxon>
        <taxon>Tetraodontiformes</taxon>
        <taxon>Tetradontoidea</taxon>
        <taxon>Tetraodontidae</taxon>
        <taxon>Takifugu</taxon>
    </lineage>
</organism>
<evidence type="ECO:0000256" key="1">
    <source>
        <dbReference type="SAM" id="MobiDB-lite"/>
    </source>
</evidence>
<proteinExistence type="predicted"/>
<comment type="caution">
    <text evidence="2">The sequence shown here is derived from an EMBL/GenBank/DDBJ whole genome shotgun (WGS) entry which is preliminary data.</text>
</comment>
<accession>A0A5C6NYC9</accession>
<sequence>MVANLTSSTLNLNTGDCRAILPAHSGVKSADRISGNNERHYEEEVQQLARWCPDSNLDLNPAETKEKLQENQKSLSPLT</sequence>
<dbReference type="AlphaFoldDB" id="A0A5C6NYC9"/>
<evidence type="ECO:0000313" key="3">
    <source>
        <dbReference type="Proteomes" id="UP000324091"/>
    </source>
</evidence>
<reference evidence="2 3" key="1">
    <citation type="submission" date="2019-04" db="EMBL/GenBank/DDBJ databases">
        <title>Chromosome genome assembly for Takifugu flavidus.</title>
        <authorList>
            <person name="Xiao S."/>
        </authorList>
    </citation>
    <scope>NUCLEOTIDE SEQUENCE [LARGE SCALE GENOMIC DNA]</scope>
    <source>
        <strain evidence="2">HTHZ2018</strain>
        <tissue evidence="2">Muscle</tissue>
    </source>
</reference>
<name>A0A5C6NYC9_9TELE</name>
<dbReference type="EMBL" id="RHFK02000009">
    <property type="protein sequence ID" value="TWW70920.1"/>
    <property type="molecule type" value="Genomic_DNA"/>
</dbReference>